<feature type="signal peptide" evidence="1">
    <location>
        <begin position="1"/>
        <end position="19"/>
    </location>
</feature>
<dbReference type="AlphaFoldDB" id="A0A067BDP0"/>
<dbReference type="OrthoDB" id="10372943at2759"/>
<evidence type="ECO:0000256" key="1">
    <source>
        <dbReference type="SAM" id="SignalP"/>
    </source>
</evidence>
<evidence type="ECO:0000313" key="3">
    <source>
        <dbReference type="Proteomes" id="UP000030745"/>
    </source>
</evidence>
<evidence type="ECO:0008006" key="4">
    <source>
        <dbReference type="Google" id="ProtNLM"/>
    </source>
</evidence>
<sequence length="206" mass="22176">MRWTSLVLILLAVVERALGGCAYADLNLPANAFILAADSSCISTQPVCALRPNCTVYSSFSTKSNSFAYLDAIGDLSGYTQPNLTVSNASYLTLAKMNLPSTLTNLTLTNITARIDLGAIATTQWSSLQGLTFYLSTIKISNGINWPPSLRFVVFKGTDLVNIPQGLPSTVQSLAFQANQLTDLNYLPPNLTFLYDETTGLGAHLL</sequence>
<dbReference type="SUPFAM" id="SSF52058">
    <property type="entry name" value="L domain-like"/>
    <property type="match status" value="1"/>
</dbReference>
<dbReference type="Gene3D" id="3.80.10.10">
    <property type="entry name" value="Ribonuclease Inhibitor"/>
    <property type="match status" value="1"/>
</dbReference>
<dbReference type="Proteomes" id="UP000030745">
    <property type="component" value="Unassembled WGS sequence"/>
</dbReference>
<dbReference type="STRING" id="695850.A0A067BDP0"/>
<evidence type="ECO:0000313" key="2">
    <source>
        <dbReference type="EMBL" id="KDO16178.1"/>
    </source>
</evidence>
<dbReference type="InterPro" id="IPR032675">
    <property type="entry name" value="LRR_dom_sf"/>
</dbReference>
<gene>
    <name evidence="2" type="ORF">SPRG_18286</name>
</gene>
<proteinExistence type="predicted"/>
<dbReference type="GeneID" id="24139811"/>
<keyword evidence="3" id="KW-1185">Reference proteome</keyword>
<dbReference type="RefSeq" id="XP_012213114.1">
    <property type="nucleotide sequence ID" value="XM_012357724.1"/>
</dbReference>
<reference evidence="2 3" key="1">
    <citation type="journal article" date="2013" name="PLoS Genet.">
        <title>Distinctive expansion of potential virulence genes in the genome of the oomycete fish pathogen Saprolegnia parasitica.</title>
        <authorList>
            <person name="Jiang R.H."/>
            <person name="de Bruijn I."/>
            <person name="Haas B.J."/>
            <person name="Belmonte R."/>
            <person name="Lobach L."/>
            <person name="Christie J."/>
            <person name="van den Ackerveken G."/>
            <person name="Bottin A."/>
            <person name="Bulone V."/>
            <person name="Diaz-Moreno S.M."/>
            <person name="Dumas B."/>
            <person name="Fan L."/>
            <person name="Gaulin E."/>
            <person name="Govers F."/>
            <person name="Grenville-Briggs L.J."/>
            <person name="Horner N.R."/>
            <person name="Levin J.Z."/>
            <person name="Mammella M."/>
            <person name="Meijer H.J."/>
            <person name="Morris P."/>
            <person name="Nusbaum C."/>
            <person name="Oome S."/>
            <person name="Phillips A.J."/>
            <person name="van Rooyen D."/>
            <person name="Rzeszutek E."/>
            <person name="Saraiva M."/>
            <person name="Secombes C.J."/>
            <person name="Seidl M.F."/>
            <person name="Snel B."/>
            <person name="Stassen J.H."/>
            <person name="Sykes S."/>
            <person name="Tripathy S."/>
            <person name="van den Berg H."/>
            <person name="Vega-Arreguin J.C."/>
            <person name="Wawra S."/>
            <person name="Young S.K."/>
            <person name="Zeng Q."/>
            <person name="Dieguez-Uribeondo J."/>
            <person name="Russ C."/>
            <person name="Tyler B.M."/>
            <person name="van West P."/>
        </authorList>
    </citation>
    <scope>NUCLEOTIDE SEQUENCE [LARGE SCALE GENOMIC DNA]</scope>
    <source>
        <strain evidence="2 3">CBS 223.65</strain>
    </source>
</reference>
<organism evidence="2 3">
    <name type="scientific">Saprolegnia parasitica (strain CBS 223.65)</name>
    <dbReference type="NCBI Taxonomy" id="695850"/>
    <lineage>
        <taxon>Eukaryota</taxon>
        <taxon>Sar</taxon>
        <taxon>Stramenopiles</taxon>
        <taxon>Oomycota</taxon>
        <taxon>Saprolegniomycetes</taxon>
        <taxon>Saprolegniales</taxon>
        <taxon>Saprolegniaceae</taxon>
        <taxon>Saprolegnia</taxon>
    </lineage>
</organism>
<protein>
    <recommendedName>
        <fullName evidence="4">Leucine-rich repeat-containing N-terminal plant-type domain-containing protein</fullName>
    </recommendedName>
</protein>
<dbReference type="OMA" id="ITNNINW"/>
<accession>A0A067BDP0</accession>
<dbReference type="EMBL" id="KK584283">
    <property type="protein sequence ID" value="KDO16178.1"/>
    <property type="molecule type" value="Genomic_DNA"/>
</dbReference>
<feature type="chain" id="PRO_5001633244" description="Leucine-rich repeat-containing N-terminal plant-type domain-containing protein" evidence="1">
    <location>
        <begin position="20"/>
        <end position="206"/>
    </location>
</feature>
<keyword evidence="1" id="KW-0732">Signal</keyword>
<dbReference type="VEuPathDB" id="FungiDB:SPRG_18286"/>
<name>A0A067BDP0_SAPPC</name>
<dbReference type="KEGG" id="spar:SPRG_18286"/>